<dbReference type="InterPro" id="IPR006260">
    <property type="entry name" value="TonB/TolA_C"/>
</dbReference>
<evidence type="ECO:0000256" key="7">
    <source>
        <dbReference type="ARBA" id="ARBA00022927"/>
    </source>
</evidence>
<accession>A0ABT1CH27</accession>
<evidence type="ECO:0000259" key="11">
    <source>
        <dbReference type="PROSITE" id="PS52015"/>
    </source>
</evidence>
<evidence type="ECO:0000256" key="3">
    <source>
        <dbReference type="ARBA" id="ARBA00022448"/>
    </source>
</evidence>
<keyword evidence="3" id="KW-0813">Transport</keyword>
<evidence type="ECO:0000256" key="10">
    <source>
        <dbReference type="SAM" id="MobiDB-lite"/>
    </source>
</evidence>
<sequence>MAPPSPAPLPPVAVPKKIKPEPVRHKHPVSPPVVKAISPPVPAKSTADTAPPASNAPPSTLSASAAKGTPSQRNASQTPASWQGAVLARLEQVKRYPAEAQSEHQEGTAMLRFSMDRTGHVLSAMLVHKTGYALLDEETLALVRRAEPLPAPPESIKGAVLTLTVPIEFFMSDR</sequence>
<keyword evidence="4" id="KW-1003">Cell membrane</keyword>
<feature type="region of interest" description="Disordered" evidence="10">
    <location>
        <begin position="1"/>
        <end position="83"/>
    </location>
</feature>
<name>A0ABT1CH27_9PROT</name>
<evidence type="ECO:0000256" key="2">
    <source>
        <dbReference type="ARBA" id="ARBA00006555"/>
    </source>
</evidence>
<comment type="caution">
    <text evidence="12">The sequence shown here is derived from an EMBL/GenBank/DDBJ whole genome shotgun (WGS) entry which is preliminary data.</text>
</comment>
<organism evidence="12 13">
    <name type="scientific">Asaia lannensis NBRC 102526</name>
    <dbReference type="NCBI Taxonomy" id="1307926"/>
    <lineage>
        <taxon>Bacteria</taxon>
        <taxon>Pseudomonadati</taxon>
        <taxon>Pseudomonadota</taxon>
        <taxon>Alphaproteobacteria</taxon>
        <taxon>Acetobacterales</taxon>
        <taxon>Acetobacteraceae</taxon>
        <taxon>Asaia</taxon>
    </lineage>
</organism>
<gene>
    <name evidence="12" type="ORF">NF685_08950</name>
</gene>
<evidence type="ECO:0000313" key="12">
    <source>
        <dbReference type="EMBL" id="MCO6160155.1"/>
    </source>
</evidence>
<proteinExistence type="inferred from homology"/>
<feature type="compositionally biased region" description="Polar residues" evidence="10">
    <location>
        <begin position="69"/>
        <end position="81"/>
    </location>
</feature>
<comment type="similarity">
    <text evidence="2">Belongs to the TonB family.</text>
</comment>
<feature type="domain" description="TonB C-terminal" evidence="11">
    <location>
        <begin position="81"/>
        <end position="174"/>
    </location>
</feature>
<evidence type="ECO:0000256" key="1">
    <source>
        <dbReference type="ARBA" id="ARBA00004383"/>
    </source>
</evidence>
<evidence type="ECO:0000256" key="6">
    <source>
        <dbReference type="ARBA" id="ARBA00022692"/>
    </source>
</evidence>
<reference evidence="12 13" key="1">
    <citation type="submission" date="2022-06" db="EMBL/GenBank/DDBJ databases">
        <title>Whole-genome of Asaia lannensis strain LMG 27011T.</title>
        <authorList>
            <person name="Sombolestani A."/>
        </authorList>
    </citation>
    <scope>NUCLEOTIDE SEQUENCE [LARGE SCALE GENOMIC DNA]</scope>
    <source>
        <strain evidence="12 13">NBRC 102526</strain>
    </source>
</reference>
<protein>
    <submittedName>
        <fullName evidence="12">Energy transducer TonB</fullName>
    </submittedName>
</protein>
<evidence type="ECO:0000313" key="13">
    <source>
        <dbReference type="Proteomes" id="UP001523401"/>
    </source>
</evidence>
<dbReference type="InterPro" id="IPR037682">
    <property type="entry name" value="TonB_C"/>
</dbReference>
<dbReference type="PANTHER" id="PTHR33446">
    <property type="entry name" value="PROTEIN TONB-RELATED"/>
    <property type="match status" value="1"/>
</dbReference>
<dbReference type="NCBIfam" id="TIGR01352">
    <property type="entry name" value="tonB_Cterm"/>
    <property type="match status" value="1"/>
</dbReference>
<dbReference type="Proteomes" id="UP001523401">
    <property type="component" value="Unassembled WGS sequence"/>
</dbReference>
<evidence type="ECO:0000256" key="9">
    <source>
        <dbReference type="ARBA" id="ARBA00023136"/>
    </source>
</evidence>
<dbReference type="Pfam" id="PF03544">
    <property type="entry name" value="TonB_C"/>
    <property type="match status" value="1"/>
</dbReference>
<keyword evidence="7" id="KW-0653">Protein transport</keyword>
<dbReference type="Gene3D" id="3.30.1150.10">
    <property type="match status" value="1"/>
</dbReference>
<evidence type="ECO:0000256" key="5">
    <source>
        <dbReference type="ARBA" id="ARBA00022519"/>
    </source>
</evidence>
<evidence type="ECO:0000256" key="4">
    <source>
        <dbReference type="ARBA" id="ARBA00022475"/>
    </source>
</evidence>
<keyword evidence="5" id="KW-0997">Cell inner membrane</keyword>
<dbReference type="EMBL" id="JAMXQU010000005">
    <property type="protein sequence ID" value="MCO6160155.1"/>
    <property type="molecule type" value="Genomic_DNA"/>
</dbReference>
<keyword evidence="13" id="KW-1185">Reference proteome</keyword>
<keyword evidence="9" id="KW-0472">Membrane</keyword>
<dbReference type="PROSITE" id="PS52015">
    <property type="entry name" value="TONB_CTD"/>
    <property type="match status" value="1"/>
</dbReference>
<dbReference type="InterPro" id="IPR051045">
    <property type="entry name" value="TonB-dependent_transducer"/>
</dbReference>
<evidence type="ECO:0000256" key="8">
    <source>
        <dbReference type="ARBA" id="ARBA00022989"/>
    </source>
</evidence>
<comment type="subcellular location">
    <subcellularLocation>
        <location evidence="1">Cell inner membrane</location>
        <topology evidence="1">Single-pass membrane protein</topology>
        <orientation evidence="1">Periplasmic side</orientation>
    </subcellularLocation>
</comment>
<feature type="compositionally biased region" description="Pro residues" evidence="10">
    <location>
        <begin position="1"/>
        <end position="13"/>
    </location>
</feature>
<dbReference type="SUPFAM" id="SSF74653">
    <property type="entry name" value="TolA/TonB C-terminal domain"/>
    <property type="match status" value="1"/>
</dbReference>
<keyword evidence="6" id="KW-0812">Transmembrane</keyword>
<keyword evidence="8" id="KW-1133">Transmembrane helix</keyword>
<feature type="compositionally biased region" description="Low complexity" evidence="10">
    <location>
        <begin position="45"/>
        <end position="66"/>
    </location>
</feature>
<dbReference type="PANTHER" id="PTHR33446:SF2">
    <property type="entry name" value="PROTEIN TONB"/>
    <property type="match status" value="1"/>
</dbReference>